<reference evidence="2" key="1">
    <citation type="journal article" date="1990" name="Exp. Parasitol.">
        <title>Trypanosoma cruzi: cloning and expression of an antigen recognized by acute and chronic human chagasic sera.</title>
        <authorList>
            <person name="Paranhos G.S."/>
            <person name="Cotrim P.C."/>
            <person name="Mortara R.A."/>
            <person name="Rassi A."/>
            <person name="Corral R."/>
            <person name="Freilij H.L."/>
            <person name="Grinstein S."/>
            <person name="Wanderley J."/>
            <person name="Camargo M.E."/>
            <person name="da Silveira J.F."/>
        </authorList>
    </citation>
    <scope>NUCLEOTIDE SEQUENCE</scope>
    <source>
        <strain evidence="2">G</strain>
    </source>
</reference>
<dbReference type="AlphaFoldDB" id="Q03627"/>
<feature type="region of interest" description="Disordered" evidence="1">
    <location>
        <begin position="54"/>
        <end position="75"/>
    </location>
</feature>
<feature type="non-terminal residue" evidence="2">
    <location>
        <position position="251"/>
    </location>
</feature>
<feature type="compositionally biased region" description="Polar residues" evidence="1">
    <location>
        <begin position="54"/>
        <end position="63"/>
    </location>
</feature>
<protein>
    <submittedName>
        <fullName evidence="2">A13 antigen</fullName>
    </submittedName>
</protein>
<evidence type="ECO:0000256" key="1">
    <source>
        <dbReference type="SAM" id="MobiDB-lite"/>
    </source>
</evidence>
<evidence type="ECO:0000313" key="2">
    <source>
        <dbReference type="EMBL" id="AAA30154.1"/>
    </source>
</evidence>
<sequence length="251" mass="27858">EFVFTKESTSRIGVANLYRLMRGYASGGLVGGGNRAAGMGGISVYAPVSISQQGSDGSINQANHGDGETAAGDCSADNHRATEKRNVAGACFIRGGHSDGHVYLAHRKKQRRALKQPETLQPVRDGYNRYRDGINDNRMWNLDWTAPDRRRLLRAFLMSHVTKSFWWTTPWGEKKLFRMKADSFSVSFLPGKKPLWPSLLNSVRALIFSKNTESCLRAAFFYGGSMSFTADIQQLEPGSVIQLIEIDGTEF</sequence>
<proteinExistence type="predicted"/>
<accession>Q03627</accession>
<dbReference type="EMBL" id="M69114">
    <property type="protein sequence ID" value="AAA30154.1"/>
    <property type="molecule type" value="Genomic_DNA"/>
</dbReference>
<name>Q03627_TRYCR</name>
<gene>
    <name evidence="2" type="primary">A13</name>
</gene>
<organism evidence="2">
    <name type="scientific">Trypanosoma cruzi</name>
    <dbReference type="NCBI Taxonomy" id="5693"/>
    <lineage>
        <taxon>Eukaryota</taxon>
        <taxon>Discoba</taxon>
        <taxon>Euglenozoa</taxon>
        <taxon>Kinetoplastea</taxon>
        <taxon>Metakinetoplastina</taxon>
        <taxon>Trypanosomatida</taxon>
        <taxon>Trypanosomatidae</taxon>
        <taxon>Trypanosoma</taxon>
        <taxon>Schizotrypanum</taxon>
    </lineage>
</organism>
<dbReference type="PIR" id="A44844">
    <property type="entry name" value="A44844"/>
</dbReference>